<accession>A0A5C5WUS9</accession>
<evidence type="ECO:0000313" key="1">
    <source>
        <dbReference type="EMBL" id="TWT54320.1"/>
    </source>
</evidence>
<dbReference type="Proteomes" id="UP000316598">
    <property type="component" value="Unassembled WGS sequence"/>
</dbReference>
<comment type="caution">
    <text evidence="1">The sequence shown here is derived from an EMBL/GenBank/DDBJ whole genome shotgun (WGS) entry which is preliminary data.</text>
</comment>
<organism evidence="1 2">
    <name type="scientific">Rubripirellula amarantea</name>
    <dbReference type="NCBI Taxonomy" id="2527999"/>
    <lineage>
        <taxon>Bacteria</taxon>
        <taxon>Pseudomonadati</taxon>
        <taxon>Planctomycetota</taxon>
        <taxon>Planctomycetia</taxon>
        <taxon>Pirellulales</taxon>
        <taxon>Pirellulaceae</taxon>
        <taxon>Rubripirellula</taxon>
    </lineage>
</organism>
<dbReference type="OrthoDB" id="4399984at2"/>
<dbReference type="InterPro" id="IPR025368">
    <property type="entry name" value="DUF4272"/>
</dbReference>
<sequence length="340" mass="38789">MKVIAYSTLREVREPDFPCQVLEVQTRETPGFVSHLNGMIGWACDSGEANMTPILYSVLRHLERTRNQVQMEIRDSDLEHLAQWGRRSNSIYWLADQTLRDPDGAILVDRENDQVNELASVPFPDDARLRNQKNRERLAQRGISVIDTLPPIPGESEVVIRPSDEVAWRSLALFITAVRAESVATDQPISAEQLKAKSPMSFEAMTPNELAFLETDQPDTQQVINFAWRYEALFALQWALGLHDQLKFPDQICDVPRVAETMVDYSDRDLVLHARLRPVDELLDAIDLNGQMLWAARQARIENREPPENLDGGVLSERQHAFNWLIRLGEAPWDDVDTPT</sequence>
<protein>
    <recommendedName>
        <fullName evidence="3">DUF4272 domain-containing protein</fullName>
    </recommendedName>
</protein>
<keyword evidence="2" id="KW-1185">Reference proteome</keyword>
<dbReference type="Pfam" id="PF14094">
    <property type="entry name" value="DUF4272"/>
    <property type="match status" value="1"/>
</dbReference>
<dbReference type="RefSeq" id="WP_146514385.1">
    <property type="nucleotide sequence ID" value="NZ_SJPI01000001.1"/>
</dbReference>
<dbReference type="AlphaFoldDB" id="A0A5C5WUS9"/>
<name>A0A5C5WUS9_9BACT</name>
<reference evidence="1 2" key="1">
    <citation type="submission" date="2019-02" db="EMBL/GenBank/DDBJ databases">
        <title>Deep-cultivation of Planctomycetes and their phenomic and genomic characterization uncovers novel biology.</title>
        <authorList>
            <person name="Wiegand S."/>
            <person name="Jogler M."/>
            <person name="Boedeker C."/>
            <person name="Pinto D."/>
            <person name="Vollmers J."/>
            <person name="Rivas-Marin E."/>
            <person name="Kohn T."/>
            <person name="Peeters S.H."/>
            <person name="Heuer A."/>
            <person name="Rast P."/>
            <person name="Oberbeckmann S."/>
            <person name="Bunk B."/>
            <person name="Jeske O."/>
            <person name="Meyerdierks A."/>
            <person name="Storesund J.E."/>
            <person name="Kallscheuer N."/>
            <person name="Luecker S."/>
            <person name="Lage O.M."/>
            <person name="Pohl T."/>
            <person name="Merkel B.J."/>
            <person name="Hornburger P."/>
            <person name="Mueller R.-W."/>
            <person name="Bruemmer F."/>
            <person name="Labrenz M."/>
            <person name="Spormann A.M."/>
            <person name="Op Den Camp H."/>
            <person name="Overmann J."/>
            <person name="Amann R."/>
            <person name="Jetten M.S.M."/>
            <person name="Mascher T."/>
            <person name="Medema M.H."/>
            <person name="Devos D.P."/>
            <person name="Kaster A.-K."/>
            <person name="Ovreas L."/>
            <person name="Rohde M."/>
            <person name="Galperin M.Y."/>
            <person name="Jogler C."/>
        </authorList>
    </citation>
    <scope>NUCLEOTIDE SEQUENCE [LARGE SCALE GENOMIC DNA]</scope>
    <source>
        <strain evidence="1 2">Pla22</strain>
    </source>
</reference>
<gene>
    <name evidence="1" type="ORF">Pla22_19660</name>
</gene>
<proteinExistence type="predicted"/>
<evidence type="ECO:0000313" key="2">
    <source>
        <dbReference type="Proteomes" id="UP000316598"/>
    </source>
</evidence>
<dbReference type="EMBL" id="SJPI01000001">
    <property type="protein sequence ID" value="TWT54320.1"/>
    <property type="molecule type" value="Genomic_DNA"/>
</dbReference>
<evidence type="ECO:0008006" key="3">
    <source>
        <dbReference type="Google" id="ProtNLM"/>
    </source>
</evidence>